<keyword evidence="1" id="KW-0812">Transmembrane</keyword>
<evidence type="ECO:0000256" key="1">
    <source>
        <dbReference type="SAM" id="Phobius"/>
    </source>
</evidence>
<feature type="transmembrane region" description="Helical" evidence="1">
    <location>
        <begin position="7"/>
        <end position="28"/>
    </location>
</feature>
<keyword evidence="3" id="KW-1185">Reference proteome</keyword>
<accession>A0A6N9Q0P1</accession>
<proteinExistence type="predicted"/>
<sequence>MFTKSHRLIYLSMFIVIINVVLVLLLIIPRNHHQTSQIIDGSEAAFIVEWADEVPVNSQLNRNEFKESKDHKYFVILEKQLVDSKVEGNVLIETYQEFEVYKNLYGEVVQIIPTSNFDYLRYSITQ</sequence>
<name>A0A6N9Q0P1_9BACL</name>
<keyword evidence="1" id="KW-0472">Membrane</keyword>
<organism evidence="2 3">
    <name type="scientific">Chengkuizengella marina</name>
    <dbReference type="NCBI Taxonomy" id="2507566"/>
    <lineage>
        <taxon>Bacteria</taxon>
        <taxon>Bacillati</taxon>
        <taxon>Bacillota</taxon>
        <taxon>Bacilli</taxon>
        <taxon>Bacillales</taxon>
        <taxon>Paenibacillaceae</taxon>
        <taxon>Chengkuizengella</taxon>
    </lineage>
</organism>
<dbReference type="RefSeq" id="WP_160645547.1">
    <property type="nucleotide sequence ID" value="NZ_SIJB01000017.1"/>
</dbReference>
<evidence type="ECO:0000313" key="2">
    <source>
        <dbReference type="EMBL" id="NBI28756.1"/>
    </source>
</evidence>
<keyword evidence="1" id="KW-1133">Transmembrane helix</keyword>
<gene>
    <name evidence="2" type="ORF">ERL59_07275</name>
</gene>
<evidence type="ECO:0000313" key="3">
    <source>
        <dbReference type="Proteomes" id="UP000448943"/>
    </source>
</evidence>
<dbReference type="Proteomes" id="UP000448943">
    <property type="component" value="Unassembled WGS sequence"/>
</dbReference>
<dbReference type="AlphaFoldDB" id="A0A6N9Q0P1"/>
<reference evidence="2 3" key="1">
    <citation type="submission" date="2019-01" db="EMBL/GenBank/DDBJ databases">
        <title>Chengkuizengella sp. nov., isolated from deep-sea sediment of East Pacific Ocean.</title>
        <authorList>
            <person name="Yang J."/>
            <person name="Lai Q."/>
            <person name="Shao Z."/>
        </authorList>
    </citation>
    <scope>NUCLEOTIDE SEQUENCE [LARGE SCALE GENOMIC DNA]</scope>
    <source>
        <strain evidence="2 3">YPA3-1-1</strain>
    </source>
</reference>
<comment type="caution">
    <text evidence="2">The sequence shown here is derived from an EMBL/GenBank/DDBJ whole genome shotgun (WGS) entry which is preliminary data.</text>
</comment>
<dbReference type="OrthoDB" id="2655258at2"/>
<dbReference type="EMBL" id="SIJB01000017">
    <property type="protein sequence ID" value="NBI28756.1"/>
    <property type="molecule type" value="Genomic_DNA"/>
</dbReference>
<protein>
    <submittedName>
        <fullName evidence="2">Uncharacterized protein</fullName>
    </submittedName>
</protein>